<evidence type="ECO:0000259" key="9">
    <source>
        <dbReference type="PROSITE" id="PS50929"/>
    </source>
</evidence>
<dbReference type="GO" id="GO:0005524">
    <property type="term" value="F:ATP binding"/>
    <property type="evidence" value="ECO:0007669"/>
    <property type="project" value="UniProtKB-KW"/>
</dbReference>
<evidence type="ECO:0000313" key="10">
    <source>
        <dbReference type="EMBL" id="EAK9429443.1"/>
    </source>
</evidence>
<evidence type="ECO:0000256" key="4">
    <source>
        <dbReference type="ARBA" id="ARBA00022840"/>
    </source>
</evidence>
<organism evidence="11 12">
    <name type="scientific">Listeria monocytogenes</name>
    <dbReference type="NCBI Taxonomy" id="1639"/>
    <lineage>
        <taxon>Bacteria</taxon>
        <taxon>Bacillati</taxon>
        <taxon>Bacillota</taxon>
        <taxon>Bacilli</taxon>
        <taxon>Bacillales</taxon>
        <taxon>Listeriaceae</taxon>
        <taxon>Listeria</taxon>
    </lineage>
</organism>
<evidence type="ECO:0000259" key="8">
    <source>
        <dbReference type="PROSITE" id="PS50893"/>
    </source>
</evidence>
<dbReference type="AlphaFoldDB" id="A0A9P2C0N3"/>
<keyword evidence="3" id="KW-0547">Nucleotide-binding</keyword>
<dbReference type="Pfam" id="PF00005">
    <property type="entry name" value="ABC_tran"/>
    <property type="match status" value="1"/>
</dbReference>
<evidence type="ECO:0000256" key="1">
    <source>
        <dbReference type="ARBA" id="ARBA00004651"/>
    </source>
</evidence>
<evidence type="ECO:0000256" key="6">
    <source>
        <dbReference type="ARBA" id="ARBA00023136"/>
    </source>
</evidence>
<dbReference type="Gene3D" id="3.40.50.300">
    <property type="entry name" value="P-loop containing nucleotide triphosphate hydrolases"/>
    <property type="match status" value="1"/>
</dbReference>
<feature type="domain" description="ABC transporter" evidence="8">
    <location>
        <begin position="349"/>
        <end position="589"/>
    </location>
</feature>
<name>A0A9P2C0N3_LISMN</name>
<dbReference type="Pfam" id="PF00664">
    <property type="entry name" value="ABC_membrane"/>
    <property type="match status" value="1"/>
</dbReference>
<dbReference type="InterPro" id="IPR039421">
    <property type="entry name" value="Type_1_exporter"/>
</dbReference>
<feature type="transmembrane region" description="Helical" evidence="7">
    <location>
        <begin position="254"/>
        <end position="276"/>
    </location>
</feature>
<feature type="transmembrane region" description="Helical" evidence="7">
    <location>
        <begin position="27"/>
        <end position="46"/>
    </location>
</feature>
<reference evidence="11 12" key="1">
    <citation type="submission" date="2019-10" db="EMBL/GenBank/DDBJ databases">
        <authorList>
            <consortium name="GenomeTrakr: Next Generation Sequencing Network for Food Pathogen Tracability"/>
        </authorList>
    </citation>
    <scope>NUCLEOTIDE SEQUENCE [LARGE SCALE GENOMIC DNA]</scope>
    <source>
        <strain evidence="11 12">CFSAN085184</strain>
        <strain evidence="10">FDA00014181</strain>
        <strain evidence="13">FDA1077646-S145-002</strain>
    </source>
</reference>
<evidence type="ECO:0000313" key="13">
    <source>
        <dbReference type="Proteomes" id="UP000484022"/>
    </source>
</evidence>
<dbReference type="PANTHER" id="PTHR43394">
    <property type="entry name" value="ATP-DEPENDENT PERMEASE MDL1, MITOCHONDRIAL"/>
    <property type="match status" value="1"/>
</dbReference>
<feature type="transmembrane region" description="Helical" evidence="7">
    <location>
        <begin position="66"/>
        <end position="83"/>
    </location>
</feature>
<dbReference type="InterPro" id="IPR011527">
    <property type="entry name" value="ABC1_TM_dom"/>
</dbReference>
<dbReference type="GO" id="GO:0005886">
    <property type="term" value="C:plasma membrane"/>
    <property type="evidence" value="ECO:0007669"/>
    <property type="project" value="UniProtKB-SubCell"/>
</dbReference>
<dbReference type="GO" id="GO:0016887">
    <property type="term" value="F:ATP hydrolysis activity"/>
    <property type="evidence" value="ECO:0007669"/>
    <property type="project" value="InterPro"/>
</dbReference>
<dbReference type="Proteomes" id="UP000484022">
    <property type="component" value="Unassembled WGS sequence"/>
</dbReference>
<evidence type="ECO:0000256" key="5">
    <source>
        <dbReference type="ARBA" id="ARBA00022989"/>
    </source>
</evidence>
<dbReference type="EMBL" id="AAMGHX010000003">
    <property type="protein sequence ID" value="EDH0841506.1"/>
    <property type="molecule type" value="Genomic_DNA"/>
</dbReference>
<feature type="transmembrane region" description="Helical" evidence="7">
    <location>
        <begin position="167"/>
        <end position="184"/>
    </location>
</feature>
<sequence>MKQDKYASLVSIKKILKMTFSFGKKKLIYIFLLSILSTLLPIISVFNTQMIINLIQVGTSFKEQILWFPLILFVVIGIASDGVESLKAYITGIYSDYLIFKFNEKILTVATKLELQDFENPDYYDLMQRAEVEASSRPFAIINSLLTIFFSLVTIISYVLVLFFWKWWTIIIIMALPIVTSLHFKKISRAEHKVIVERTSLERKSWYLEDLLNKDTNVKEVKLFNLEEYLKNKYRIIRKKFLTQNRMLLKKRGLYTYFFQVVSLISSNIIVIIAFLEATIGKILIGNLMTYINAITKVKENTVNVINTYFALHQHSLYASNINTFFELEDICEKRDKSDGVDIDSIQEIKFINVSFKYPTKNKYALENINLKLERGKRFTIVGQNGSGKSTLAKLILGFYSNYEGEILINGISLRNIDMKSYRKANSAVFQDFVNYHFSIKENISISNIKRSHETEAIKHAATESGANDFIQTLDNKYDQQLGYWFEDGIQLSGGEWQKLAIARAFFKDADVIVMDEPAAALDAIAENNMYKNFSEMTEEKIGIFITHRIKKFDFVSEIIVLKDGKIIGNGKHIDLVESNDVYKDLYYVQSAMNY</sequence>
<keyword evidence="5 7" id="KW-1133">Transmembrane helix</keyword>
<dbReference type="RefSeq" id="WP_021496888.1">
    <property type="nucleotide sequence ID" value="NZ_CP168815.1"/>
</dbReference>
<evidence type="ECO:0000256" key="2">
    <source>
        <dbReference type="ARBA" id="ARBA00022692"/>
    </source>
</evidence>
<evidence type="ECO:0000313" key="11">
    <source>
        <dbReference type="EMBL" id="EDH0841506.1"/>
    </source>
</evidence>
<comment type="caution">
    <text evidence="11">The sequence shown here is derived from an EMBL/GenBank/DDBJ whole genome shotgun (WGS) entry which is preliminary data.</text>
</comment>
<dbReference type="InterPro" id="IPR003593">
    <property type="entry name" value="AAA+_ATPase"/>
</dbReference>
<dbReference type="InterPro" id="IPR036640">
    <property type="entry name" value="ABC1_TM_sf"/>
</dbReference>
<dbReference type="EMBL" id="AACKFB010000033">
    <property type="protein sequence ID" value="EAK9429443.1"/>
    <property type="molecule type" value="Genomic_DNA"/>
</dbReference>
<evidence type="ECO:0000313" key="12">
    <source>
        <dbReference type="Proteomes" id="UP000335978"/>
    </source>
</evidence>
<feature type="transmembrane region" description="Helical" evidence="7">
    <location>
        <begin position="139"/>
        <end position="161"/>
    </location>
</feature>
<dbReference type="PANTHER" id="PTHR43394:SF1">
    <property type="entry name" value="ATP-BINDING CASSETTE SUB-FAMILY B MEMBER 10, MITOCHONDRIAL"/>
    <property type="match status" value="1"/>
</dbReference>
<dbReference type="SUPFAM" id="SSF52540">
    <property type="entry name" value="P-loop containing nucleoside triphosphate hydrolases"/>
    <property type="match status" value="1"/>
</dbReference>
<keyword evidence="2 7" id="KW-0812">Transmembrane</keyword>
<comment type="subcellular location">
    <subcellularLocation>
        <location evidence="1">Cell membrane</location>
        <topology evidence="1">Multi-pass membrane protein</topology>
    </subcellularLocation>
</comment>
<dbReference type="Proteomes" id="UP000335978">
    <property type="component" value="Unassembled WGS sequence"/>
</dbReference>
<dbReference type="InterPro" id="IPR003439">
    <property type="entry name" value="ABC_transporter-like_ATP-bd"/>
</dbReference>
<dbReference type="PROSITE" id="PS00211">
    <property type="entry name" value="ABC_TRANSPORTER_1"/>
    <property type="match status" value="1"/>
</dbReference>
<dbReference type="PROSITE" id="PS50893">
    <property type="entry name" value="ABC_TRANSPORTER_2"/>
    <property type="match status" value="1"/>
</dbReference>
<dbReference type="SUPFAM" id="SSF90123">
    <property type="entry name" value="ABC transporter transmembrane region"/>
    <property type="match status" value="1"/>
</dbReference>
<dbReference type="CDD" id="cd03228">
    <property type="entry name" value="ABCC_MRP_Like"/>
    <property type="match status" value="1"/>
</dbReference>
<feature type="domain" description="ABC transmembrane type-1" evidence="9">
    <location>
        <begin position="30"/>
        <end position="314"/>
    </location>
</feature>
<dbReference type="PROSITE" id="PS50929">
    <property type="entry name" value="ABC_TM1F"/>
    <property type="match status" value="1"/>
</dbReference>
<protein>
    <submittedName>
        <fullName evidence="10">ABC transporter ATP-binding protein</fullName>
    </submittedName>
    <submittedName>
        <fullName evidence="11">ATP-binding cassette domain-containing protein</fullName>
    </submittedName>
</protein>
<keyword evidence="6 7" id="KW-0472">Membrane</keyword>
<gene>
    <name evidence="10" type="ORF">FC284_14025</name>
    <name evidence="11" type="ORF">GCV64_10455</name>
</gene>
<proteinExistence type="predicted"/>
<dbReference type="InterPro" id="IPR017871">
    <property type="entry name" value="ABC_transporter-like_CS"/>
</dbReference>
<dbReference type="InterPro" id="IPR027417">
    <property type="entry name" value="P-loop_NTPase"/>
</dbReference>
<dbReference type="SMART" id="SM00382">
    <property type="entry name" value="AAA"/>
    <property type="match status" value="1"/>
</dbReference>
<dbReference type="GO" id="GO:0015421">
    <property type="term" value="F:ABC-type oligopeptide transporter activity"/>
    <property type="evidence" value="ECO:0007669"/>
    <property type="project" value="TreeGrafter"/>
</dbReference>
<dbReference type="Gene3D" id="1.20.1560.10">
    <property type="entry name" value="ABC transporter type 1, transmembrane domain"/>
    <property type="match status" value="1"/>
</dbReference>
<evidence type="ECO:0000256" key="7">
    <source>
        <dbReference type="SAM" id="Phobius"/>
    </source>
</evidence>
<accession>A0A9P2C0N3</accession>
<evidence type="ECO:0000256" key="3">
    <source>
        <dbReference type="ARBA" id="ARBA00022741"/>
    </source>
</evidence>
<keyword evidence="4 11" id="KW-0067">ATP-binding</keyword>